<accession>X0VNF4</accession>
<comment type="caution">
    <text evidence="1">The sequence shown here is derived from an EMBL/GenBank/DDBJ whole genome shotgun (WGS) entry which is preliminary data.</text>
</comment>
<feature type="non-terminal residue" evidence="1">
    <location>
        <position position="268"/>
    </location>
</feature>
<dbReference type="EMBL" id="BARS01025255">
    <property type="protein sequence ID" value="GAG02076.1"/>
    <property type="molecule type" value="Genomic_DNA"/>
</dbReference>
<reference evidence="1" key="1">
    <citation type="journal article" date="2014" name="Front. Microbiol.">
        <title>High frequency of phylogenetically diverse reductive dehalogenase-homologous genes in deep subseafloor sedimentary metagenomes.</title>
        <authorList>
            <person name="Kawai M."/>
            <person name="Futagami T."/>
            <person name="Toyoda A."/>
            <person name="Takaki Y."/>
            <person name="Nishi S."/>
            <person name="Hori S."/>
            <person name="Arai W."/>
            <person name="Tsubouchi T."/>
            <person name="Morono Y."/>
            <person name="Uchiyama I."/>
            <person name="Ito T."/>
            <person name="Fujiyama A."/>
            <person name="Inagaki F."/>
            <person name="Takami H."/>
        </authorList>
    </citation>
    <scope>NUCLEOTIDE SEQUENCE</scope>
    <source>
        <strain evidence="1">Expedition CK06-06</strain>
    </source>
</reference>
<dbReference type="InterPro" id="IPR038071">
    <property type="entry name" value="UROD/MetE-like_sf"/>
</dbReference>
<name>X0VNF4_9ZZZZ</name>
<proteinExistence type="predicted"/>
<dbReference type="Gene3D" id="3.20.20.210">
    <property type="match status" value="1"/>
</dbReference>
<sequence>DSDGTPCIRANTGVGTVATTFGAVQAVFEDKMPWITEHVSLKDLDDFDADTAPPGRDVEHALDRSRYLAEHLKGSGITTFCFDTQGPFDIAHLVIGDEIFYSVYDEPDRIHKLLDNCVRAIIRHTHQYKEAVGEPPDGGRHGGNFTMRGGLRICEDTSTLLSEEQIHQFVVPYTRKLLQAFGGGWIHYCGRNDHLYEAVLAAIPECYTLNFGNPDMHDMKQIITDCIEHGKTYFGGIPREQDEDTEKYFRRVLGYTDGSGRGLILNGT</sequence>
<protein>
    <submittedName>
        <fullName evidence="1">Uncharacterized protein</fullName>
    </submittedName>
</protein>
<gene>
    <name evidence="1" type="ORF">S01H1_39941</name>
</gene>
<dbReference type="SUPFAM" id="SSF51726">
    <property type="entry name" value="UROD/MetE-like"/>
    <property type="match status" value="1"/>
</dbReference>
<feature type="non-terminal residue" evidence="1">
    <location>
        <position position="1"/>
    </location>
</feature>
<dbReference type="AlphaFoldDB" id="X0VNF4"/>
<organism evidence="1">
    <name type="scientific">marine sediment metagenome</name>
    <dbReference type="NCBI Taxonomy" id="412755"/>
    <lineage>
        <taxon>unclassified sequences</taxon>
        <taxon>metagenomes</taxon>
        <taxon>ecological metagenomes</taxon>
    </lineage>
</organism>
<evidence type="ECO:0000313" key="1">
    <source>
        <dbReference type="EMBL" id="GAG02076.1"/>
    </source>
</evidence>